<gene>
    <name evidence="11" type="ORF">B0537_15515</name>
</gene>
<keyword evidence="6" id="KW-0963">Cytoplasm</keyword>
<dbReference type="AlphaFoldDB" id="A0A1S6J012"/>
<dbReference type="STRING" id="1833852.B0537_15515"/>
<dbReference type="InterPro" id="IPR000421">
    <property type="entry name" value="FA58C"/>
</dbReference>
<dbReference type="Gene3D" id="2.60.120.260">
    <property type="entry name" value="Galactose-binding domain-like"/>
    <property type="match status" value="1"/>
</dbReference>
<evidence type="ECO:0000256" key="8">
    <source>
        <dbReference type="ARBA" id="ARBA00032901"/>
    </source>
</evidence>
<dbReference type="GO" id="GO:0016798">
    <property type="term" value="F:hydrolase activity, acting on glycosyl bonds"/>
    <property type="evidence" value="ECO:0007669"/>
    <property type="project" value="UniProtKB-KW"/>
</dbReference>
<evidence type="ECO:0000256" key="1">
    <source>
        <dbReference type="ARBA" id="ARBA00001650"/>
    </source>
</evidence>
<dbReference type="Gene3D" id="3.10.620.30">
    <property type="match status" value="1"/>
</dbReference>
<dbReference type="GO" id="GO:0000224">
    <property type="term" value="F:peptide-N4-(N-acetyl-beta-glucosaminyl)asparagine amidase activity"/>
    <property type="evidence" value="ECO:0007669"/>
    <property type="project" value="UniProtKB-EC"/>
</dbReference>
<name>A0A1S6J012_9FIRM</name>
<dbReference type="RefSeq" id="WP_077715380.1">
    <property type="nucleotide sequence ID" value="NZ_CP019698.1"/>
</dbReference>
<organism evidence="11 12">
    <name type="scientific">Desulforamulus ferrireducens</name>
    <dbReference type="NCBI Taxonomy" id="1833852"/>
    <lineage>
        <taxon>Bacteria</taxon>
        <taxon>Bacillati</taxon>
        <taxon>Bacillota</taxon>
        <taxon>Clostridia</taxon>
        <taxon>Eubacteriales</taxon>
        <taxon>Peptococcaceae</taxon>
        <taxon>Desulforamulus</taxon>
    </lineage>
</organism>
<dbReference type="EMBL" id="CP019698">
    <property type="protein sequence ID" value="AQS60350.1"/>
    <property type="molecule type" value="Genomic_DNA"/>
</dbReference>
<dbReference type="SUPFAM" id="SSF49785">
    <property type="entry name" value="Galactose-binding domain-like"/>
    <property type="match status" value="1"/>
</dbReference>
<dbReference type="InterPro" id="IPR038765">
    <property type="entry name" value="Papain-like_cys_pep_sf"/>
</dbReference>
<sequence>MRIIITSIIFALCFFFQQPIAKAETTKCVSFTIGNNEYKINNISYTMDTTPYISEGRVFVPLRILAYSLGVSENNVNWHPENQIININHENIQIEIKVGKKQISINGETRDIDVETEYSKKTGRVYLPARYIAEALGYKVHWHEDKIIISERVNSVSIEDVISINKFVNGLLKYGKGLGGQVPAKELISYGEGHCGDFCYLMMRELAKKGIEARIVGVTSTFKNANHSRVEVKIDGKWYTFDPTFNVYYNYSIQEMIDNPELSKTVVGNFDKSNSYMSPLFFKNASSILYYYDIDNRDHKIIGEGTEILSNVNYLTNYELDKAFDGDIKTYAVPNSYGFPQVIEIKFDKQQQFYRLKIFWESLENSGKNFSIEYYDQQQDKYKVLVERKNCSNFTSEHIFEYVSEKEIKTNMIKIVVHDTFGQPRFLIREVMLFE</sequence>
<dbReference type="EC" id="3.5.1.52" evidence="4"/>
<dbReference type="Proteomes" id="UP000189464">
    <property type="component" value="Chromosome"/>
</dbReference>
<comment type="subcellular location">
    <subcellularLocation>
        <location evidence="3">Cytoplasm</location>
    </subcellularLocation>
</comment>
<dbReference type="Pfam" id="PF07833">
    <property type="entry name" value="Cu_amine_oxidN1"/>
    <property type="match status" value="1"/>
</dbReference>
<evidence type="ECO:0000313" key="11">
    <source>
        <dbReference type="EMBL" id="AQS60350.1"/>
    </source>
</evidence>
<dbReference type="GO" id="GO:0005737">
    <property type="term" value="C:cytoplasm"/>
    <property type="evidence" value="ECO:0007669"/>
    <property type="project" value="UniProtKB-SubCell"/>
</dbReference>
<evidence type="ECO:0000256" key="3">
    <source>
        <dbReference type="ARBA" id="ARBA00004496"/>
    </source>
</evidence>
<evidence type="ECO:0000256" key="4">
    <source>
        <dbReference type="ARBA" id="ARBA00012158"/>
    </source>
</evidence>
<proteinExistence type="predicted"/>
<feature type="signal peptide" evidence="9">
    <location>
        <begin position="1"/>
        <end position="23"/>
    </location>
</feature>
<reference evidence="11 12" key="1">
    <citation type="journal article" date="2016" name="Int. J. Syst. Evol. Microbiol.">
        <title>Desulfotomaculum ferrireducens sp. nov., a moderately thermophilic sulfate-reducing and dissimilatory Fe(III)-reducing bacterium isolated from compost.</title>
        <authorList>
            <person name="Yang G."/>
            <person name="Guo J."/>
            <person name="Zhuang L."/>
            <person name="Yuan Y."/>
            <person name="Zhou S."/>
        </authorList>
    </citation>
    <scope>NUCLEOTIDE SEQUENCE [LARGE SCALE GENOMIC DNA]</scope>
    <source>
        <strain evidence="11 12">GSS09</strain>
    </source>
</reference>
<evidence type="ECO:0000256" key="7">
    <source>
        <dbReference type="ARBA" id="ARBA00023295"/>
    </source>
</evidence>
<dbReference type="KEGG" id="dfg:B0537_15515"/>
<dbReference type="Gene3D" id="3.30.457.10">
    <property type="entry name" value="Copper amine oxidase-like, N-terminal domain"/>
    <property type="match status" value="2"/>
</dbReference>
<dbReference type="SUPFAM" id="SSF55383">
    <property type="entry name" value="Copper amine oxidase, domain N"/>
    <property type="match status" value="2"/>
</dbReference>
<keyword evidence="7" id="KW-0326">Glycosidase</keyword>
<feature type="domain" description="Transglutaminase-like" evidence="10">
    <location>
        <begin position="187"/>
        <end position="245"/>
    </location>
</feature>
<comment type="cofactor">
    <cofactor evidence="2">
        <name>Zn(2+)</name>
        <dbReference type="ChEBI" id="CHEBI:29105"/>
    </cofactor>
</comment>
<dbReference type="InterPro" id="IPR012854">
    <property type="entry name" value="Cu_amine_oxidase-like_N"/>
</dbReference>
<evidence type="ECO:0000256" key="9">
    <source>
        <dbReference type="SAM" id="SignalP"/>
    </source>
</evidence>
<dbReference type="InterPro" id="IPR008979">
    <property type="entry name" value="Galactose-bd-like_sf"/>
</dbReference>
<keyword evidence="9" id="KW-0732">Signal</keyword>
<dbReference type="InterPro" id="IPR036582">
    <property type="entry name" value="Mao_N_sf"/>
</dbReference>
<dbReference type="SUPFAM" id="SSF54001">
    <property type="entry name" value="Cysteine proteinases"/>
    <property type="match status" value="1"/>
</dbReference>
<protein>
    <recommendedName>
        <fullName evidence="5">Peptide-N(4)-(N-acetyl-beta-glucosaminyl)asparagine amidase</fullName>
        <ecNumber evidence="4">3.5.1.52</ecNumber>
    </recommendedName>
    <alternativeName>
        <fullName evidence="8">Peptide:N-glycanase</fullName>
    </alternativeName>
</protein>
<evidence type="ECO:0000256" key="6">
    <source>
        <dbReference type="ARBA" id="ARBA00022490"/>
    </source>
</evidence>
<feature type="chain" id="PRO_5013317836" description="Peptide-N(4)-(N-acetyl-beta-glucosaminyl)asparagine amidase" evidence="9">
    <location>
        <begin position="24"/>
        <end position="435"/>
    </location>
</feature>
<keyword evidence="7" id="KW-0378">Hydrolase</keyword>
<evidence type="ECO:0000256" key="2">
    <source>
        <dbReference type="ARBA" id="ARBA00001947"/>
    </source>
</evidence>
<comment type="catalytic activity">
    <reaction evidence="1">
        <text>Hydrolysis of an N(4)-(acetyl-beta-D-glucosaminyl)asparagine residue in which the glucosamine residue may be further glycosylated, to yield a (substituted) N-acetyl-beta-D-glucosaminylamine and a peptide containing an aspartate residue.</text>
        <dbReference type="EC" id="3.5.1.52"/>
    </reaction>
</comment>
<evidence type="ECO:0000259" key="10">
    <source>
        <dbReference type="SMART" id="SM00460"/>
    </source>
</evidence>
<evidence type="ECO:0000256" key="5">
    <source>
        <dbReference type="ARBA" id="ARBA00018546"/>
    </source>
</evidence>
<dbReference type="Pfam" id="PF00754">
    <property type="entry name" value="F5_F8_type_C"/>
    <property type="match status" value="1"/>
</dbReference>
<accession>A0A1S6J012</accession>
<keyword evidence="12" id="KW-1185">Reference proteome</keyword>
<dbReference type="InterPro" id="IPR002931">
    <property type="entry name" value="Transglutaminase-like"/>
</dbReference>
<evidence type="ECO:0000313" key="12">
    <source>
        <dbReference type="Proteomes" id="UP000189464"/>
    </source>
</evidence>
<dbReference type="OrthoDB" id="9816096at2"/>
<dbReference type="SMART" id="SM00460">
    <property type="entry name" value="TGc"/>
    <property type="match status" value="1"/>
</dbReference>
<dbReference type="Pfam" id="PF01841">
    <property type="entry name" value="Transglut_core"/>
    <property type="match status" value="1"/>
</dbReference>